<reference evidence="2 3" key="1">
    <citation type="submission" date="2017-03" db="EMBL/GenBank/DDBJ databases">
        <title>Genomes of endolithic fungi from Antarctica.</title>
        <authorList>
            <person name="Coleine C."/>
            <person name="Masonjones S."/>
            <person name="Stajich J.E."/>
        </authorList>
    </citation>
    <scope>NUCLEOTIDE SEQUENCE [LARGE SCALE GENOMIC DNA]</scope>
    <source>
        <strain evidence="2 3">CCFEE 5311</strain>
    </source>
</reference>
<feature type="compositionally biased region" description="Basic and acidic residues" evidence="1">
    <location>
        <begin position="140"/>
        <end position="165"/>
    </location>
</feature>
<gene>
    <name evidence="2" type="ORF">B0A54_08627</name>
</gene>
<sequence>MDFGGPRGAADQEENFDDLIDFNGGVDDPTEGSQGSGNQSEGSGDSEFEINEFNRMTDPTNQQTNSFNSFNPVFNVYGANARNHFALHPQYHAAHGPTSNQLGNHSRNEQNAAAQQNGLANIGGDLPPSITTPQSSGHEMAAEYRVHDHAKSEDSRRKNVPEHETKKGKKDRKTAQHKPRSSPPAYVADITDPDNARWILAHPRRADFTPVRPPNDDVAAVKDRMHFYAKHLYDALQIAGVVDLSGYPSMSRSNEHDGGNDIAHRFQKQQREAVEKVKDLMSEPQQIKDARANCILAYDAAVFVHETGVPTKDFEVVTEHPERKSAHFPHIDLASICSARLEKMITLVRDFKPIALDVLEGKHMRDFAQDPMYYAGKKQTFLKSNATRAASNAAVKKGKDDMSTGDGAATSSEANGGGGTTAGGRSKKRKVTASEVEAEFAEE</sequence>
<proteinExistence type="predicted"/>
<dbReference type="OrthoDB" id="3942988at2759"/>
<feature type="compositionally biased region" description="Acidic residues" evidence="1">
    <location>
        <begin position="11"/>
        <end position="20"/>
    </location>
</feature>
<name>A0A4U0UUB4_9PEZI</name>
<protein>
    <submittedName>
        <fullName evidence="2">Uncharacterized protein</fullName>
    </submittedName>
</protein>
<accession>A0A4U0UUB4</accession>
<feature type="compositionally biased region" description="Basic residues" evidence="1">
    <location>
        <begin position="166"/>
        <end position="180"/>
    </location>
</feature>
<feature type="compositionally biased region" description="Low complexity" evidence="1">
    <location>
        <begin position="31"/>
        <end position="43"/>
    </location>
</feature>
<organism evidence="2 3">
    <name type="scientific">Friedmanniomyces endolithicus</name>
    <dbReference type="NCBI Taxonomy" id="329885"/>
    <lineage>
        <taxon>Eukaryota</taxon>
        <taxon>Fungi</taxon>
        <taxon>Dikarya</taxon>
        <taxon>Ascomycota</taxon>
        <taxon>Pezizomycotina</taxon>
        <taxon>Dothideomycetes</taxon>
        <taxon>Dothideomycetidae</taxon>
        <taxon>Mycosphaerellales</taxon>
        <taxon>Teratosphaeriaceae</taxon>
        <taxon>Friedmanniomyces</taxon>
    </lineage>
</organism>
<dbReference type="AlphaFoldDB" id="A0A4U0UUB4"/>
<evidence type="ECO:0000256" key="1">
    <source>
        <dbReference type="SAM" id="MobiDB-lite"/>
    </source>
</evidence>
<dbReference type="EMBL" id="NAJP01000043">
    <property type="protein sequence ID" value="TKA38665.1"/>
    <property type="molecule type" value="Genomic_DNA"/>
</dbReference>
<comment type="caution">
    <text evidence="2">The sequence shown here is derived from an EMBL/GenBank/DDBJ whole genome shotgun (WGS) entry which is preliminary data.</text>
</comment>
<dbReference type="Proteomes" id="UP000310066">
    <property type="component" value="Unassembled WGS sequence"/>
</dbReference>
<feature type="region of interest" description="Disordered" evidence="1">
    <location>
        <begin position="119"/>
        <end position="190"/>
    </location>
</feature>
<feature type="region of interest" description="Disordered" evidence="1">
    <location>
        <begin position="393"/>
        <end position="443"/>
    </location>
</feature>
<evidence type="ECO:0000313" key="3">
    <source>
        <dbReference type="Proteomes" id="UP000310066"/>
    </source>
</evidence>
<evidence type="ECO:0000313" key="2">
    <source>
        <dbReference type="EMBL" id="TKA38665.1"/>
    </source>
</evidence>
<feature type="region of interest" description="Disordered" evidence="1">
    <location>
        <begin position="1"/>
        <end position="49"/>
    </location>
</feature>